<evidence type="ECO:0000313" key="4">
    <source>
        <dbReference type="Proteomes" id="UP001291999"/>
    </source>
</evidence>
<protein>
    <recommendedName>
        <fullName evidence="5">Chromosome segregation ATPase</fullName>
    </recommendedName>
</protein>
<gene>
    <name evidence="3" type="ORF">SFC79_11330</name>
</gene>
<feature type="region of interest" description="Disordered" evidence="2">
    <location>
        <begin position="1484"/>
        <end position="1537"/>
    </location>
</feature>
<dbReference type="EMBL" id="JAXQPW010000004">
    <property type="protein sequence ID" value="MDZ5662357.1"/>
    <property type="molecule type" value="Genomic_DNA"/>
</dbReference>
<keyword evidence="1" id="KW-0175">Coiled coil</keyword>
<reference evidence="3 4" key="1">
    <citation type="submission" date="2023-11" db="EMBL/GenBank/DDBJ databases">
        <title>Novel species in genus Nocardioides.</title>
        <authorList>
            <person name="Zhou H."/>
        </authorList>
    </citation>
    <scope>NUCLEOTIDE SEQUENCE [LARGE SCALE GENOMIC DNA]</scope>
    <source>
        <strain evidence="3 4">S-58</strain>
    </source>
</reference>
<accession>A0ABU5KBQ9</accession>
<organism evidence="3 4">
    <name type="scientific">Nocardioides renjunii</name>
    <dbReference type="NCBI Taxonomy" id="3095075"/>
    <lineage>
        <taxon>Bacteria</taxon>
        <taxon>Bacillati</taxon>
        <taxon>Actinomycetota</taxon>
        <taxon>Actinomycetes</taxon>
        <taxon>Propionibacteriales</taxon>
        <taxon>Nocardioidaceae</taxon>
        <taxon>Nocardioides</taxon>
    </lineage>
</organism>
<sequence>MYELNRARLVGIGPRGARYSDVTLDLSGLGELLPQPTLFDTPIRRPSPFSLLLLENGGGKSVLLKLLFSVVLPGRRNTVGGASLDKFVLDGDTGHVALEWMHVTTGDRLVTAKVYQRRTRSGDRYPIAEGWYSFRPSDTLDLDNLPVTVDGRRRRLDGFREAVEEANRLEATTELAWHGDDQGRWRRHLRDRGIEPDLFDIQRRMNVDEGEAAKAFKYASSKEFVDWLLTTVTDPEDASSVALTFSKWAANLAEREQMLLERDFLEGVIAGLDPLAAAYAAHQAAARDAAAAVRGAETLVIGLDQRLKEERETVSRLGQEHQATQAHVVARSTERDAARALLNEVKRQTLQLELDEAEARKEKTQKQLAAAELEMYGWETITRIEARDQAVEASVQLAAQVAAADEDAAPALARRDETAGRLLAKYHAEAKASDDEATDHDAHVAAAKEAARAADLERSQALGQEATAREQHRAAQATVATATDRLVVAAGEELVPVGTTPSQVPGLAQAARILHQEAEGRLAERKRAADNAAQRCRAADHAVTAADNVLRTATTADDAASGNLRATLDEATRLTSMTALIEAVGADLAAPGADAEAPSAATFTVDALDEAADRLLEQLARDIEDHTDHLDELRAIQKEDARVVEALGTGGLLPPRPEVQQALEVLDAAGVVAHSGWRYLHEAVPATERTDLLAAHPALADGVVLVDAGQMPAARQALTGARLMPAAAVAVGSGAALLAIDPGEVGGDGAGNLFVVEPTPALYDEDCAAERREELREQMNRRGKQLLAGAGQLAAVTDARADLGRWRHSNPPGHLPKLRETAASARARLEAARKQLEASRNDLETATEDRKHADAEVQQATAKERHGADRATKLENLAALVESAAQAQQLLPEHEAKVRKHADAAERALGRRQRAEQDQSEHTRLGEQARAQAERHRAACADVPSTNGQPAGLVPDETLAKLRSAASAAHEIYLAAAVDQDLRRQADDAAAKVKTVGAELALRDPAHVVEAERLRATPAGADRASWSVGASNARRTAATLREEVNRLAPLAGQLRQAVADASPTEPGRKSWINLSERWQPTNPEHGRALQVEAQHQSRQAQIRLDDATGAVAEIDKQRRTADDAARGVNEALLPLAALLGGVPDGVTASSYAENVSTAQKASDAAVDNLRQTRQQAERSRNELAVTVQDLVAYANLSRYESLATQARRSILESGPDRLAARAEDWSAALQARLSTLTADLENANRHRKNIVDRLGALVEQAVKTLRRAARLSRLPDDLDEWGGRPFLRIAFSEPDRTAISVRVGEVVDRVAGEYAARAVGGKARNARRDGLALLLDAIHASVPKGFTVDVLKPDSVLRDERVSIEEMSDVFSGGQELTAAIVLYCTLAALSANERGQMRSRHSGVLFLDNPIGRANASYLIDLQKSVARSLGVQLVYTTGISDDRVLAAFPLWVRLRNDADLRAGLKHIQVAEVVRRQLPAPYSVDEFSNSTDGGPGGAEDQSAPGTVTATRVHRRPAEHSTEPNGVRHDARGTGTR</sequence>
<dbReference type="RefSeq" id="WP_322424443.1">
    <property type="nucleotide sequence ID" value="NZ_JAXQPW010000004.1"/>
</dbReference>
<keyword evidence="4" id="KW-1185">Reference proteome</keyword>
<feature type="coiled-coil region" evidence="1">
    <location>
        <begin position="338"/>
        <end position="374"/>
    </location>
</feature>
<feature type="compositionally biased region" description="Basic and acidic residues" evidence="2">
    <location>
        <begin position="837"/>
        <end position="855"/>
    </location>
</feature>
<feature type="region of interest" description="Disordered" evidence="2">
    <location>
        <begin position="909"/>
        <end position="932"/>
    </location>
</feature>
<proteinExistence type="predicted"/>
<evidence type="ECO:0000256" key="1">
    <source>
        <dbReference type="SAM" id="Coils"/>
    </source>
</evidence>
<dbReference type="Proteomes" id="UP001291999">
    <property type="component" value="Unassembled WGS sequence"/>
</dbReference>
<name>A0ABU5KBQ9_9ACTN</name>
<evidence type="ECO:0000313" key="3">
    <source>
        <dbReference type="EMBL" id="MDZ5662357.1"/>
    </source>
</evidence>
<evidence type="ECO:0000256" key="2">
    <source>
        <dbReference type="SAM" id="MobiDB-lite"/>
    </source>
</evidence>
<feature type="region of interest" description="Disordered" evidence="2">
    <location>
        <begin position="837"/>
        <end position="870"/>
    </location>
</feature>
<evidence type="ECO:0008006" key="5">
    <source>
        <dbReference type="Google" id="ProtNLM"/>
    </source>
</evidence>
<feature type="compositionally biased region" description="Basic and acidic residues" evidence="2">
    <location>
        <begin position="1516"/>
        <end position="1537"/>
    </location>
</feature>
<feature type="coiled-coil region" evidence="1">
    <location>
        <begin position="605"/>
        <end position="636"/>
    </location>
</feature>
<comment type="caution">
    <text evidence="3">The sequence shown here is derived from an EMBL/GenBank/DDBJ whole genome shotgun (WGS) entry which is preliminary data.</text>
</comment>